<dbReference type="RefSeq" id="WP_186075746.1">
    <property type="nucleotide sequence ID" value="NZ_CAJEWB010000002.1"/>
</dbReference>
<dbReference type="Gene3D" id="3.40.630.30">
    <property type="match status" value="1"/>
</dbReference>
<dbReference type="AlphaFoldDB" id="A0A6V7R0G9"/>
<evidence type="ECO:0000313" key="3">
    <source>
        <dbReference type="Proteomes" id="UP000588186"/>
    </source>
</evidence>
<dbReference type="GO" id="GO:0016747">
    <property type="term" value="F:acyltransferase activity, transferring groups other than amino-acyl groups"/>
    <property type="evidence" value="ECO:0007669"/>
    <property type="project" value="InterPro"/>
</dbReference>
<evidence type="ECO:0000259" key="1">
    <source>
        <dbReference type="PROSITE" id="PS51186"/>
    </source>
</evidence>
<protein>
    <submittedName>
        <fullName evidence="2">Acetyltransferase (GNAT) family protein</fullName>
    </submittedName>
</protein>
<dbReference type="InterPro" id="IPR000182">
    <property type="entry name" value="GNAT_dom"/>
</dbReference>
<keyword evidence="3" id="KW-1185">Reference proteome</keyword>
<proteinExistence type="predicted"/>
<dbReference type="Proteomes" id="UP000588186">
    <property type="component" value="Unassembled WGS sequence"/>
</dbReference>
<organism evidence="2 3">
    <name type="scientific">Phocicoccus pinnipedialis</name>
    <dbReference type="NCBI Taxonomy" id="110845"/>
    <lineage>
        <taxon>Bacteria</taxon>
        <taxon>Bacillati</taxon>
        <taxon>Bacillota</taxon>
        <taxon>Bacilli</taxon>
        <taxon>Bacillales</taxon>
        <taxon>Salinicoccaceae</taxon>
        <taxon>Phocicoccus</taxon>
    </lineage>
</organism>
<dbReference type="PANTHER" id="PTHR43072:SF52">
    <property type="entry name" value="GCN5-RELATED N-ACETYLTRANSFERASE"/>
    <property type="match status" value="1"/>
</dbReference>
<dbReference type="SUPFAM" id="SSF55729">
    <property type="entry name" value="Acyl-CoA N-acyltransferases (Nat)"/>
    <property type="match status" value="1"/>
</dbReference>
<name>A0A6V7R0G9_9BACL</name>
<dbReference type="PANTHER" id="PTHR43072">
    <property type="entry name" value="N-ACETYLTRANSFERASE"/>
    <property type="match status" value="1"/>
</dbReference>
<sequence>MGIRQGKESDIHTIMDIKNRVAKVMQKSGNPQWNADYPNEDVFLKDIKERSLYVYEEEGEVLGFIVADDNHAYEYDDIPWELTRLDSIAFHRAAVDPDVQSKGIASRLMENAEEMFKEKGYLGVHSDTSIENIPMQRLFEKRGYEYRGKLNLHGRLDRWYVAYEKVF</sequence>
<comment type="caution">
    <text evidence="2">The sequence shown here is derived from an EMBL/GenBank/DDBJ whole genome shotgun (WGS) entry which is preliminary data.</text>
</comment>
<accession>A0A6V7R0G9</accession>
<gene>
    <name evidence="2" type="ORF">JEOPIN946_00030</name>
</gene>
<dbReference type="Pfam" id="PF00583">
    <property type="entry name" value="Acetyltransf_1"/>
    <property type="match status" value="1"/>
</dbReference>
<dbReference type="CDD" id="cd04301">
    <property type="entry name" value="NAT_SF"/>
    <property type="match status" value="1"/>
</dbReference>
<keyword evidence="2" id="KW-0808">Transferase</keyword>
<feature type="domain" description="N-acetyltransferase" evidence="1">
    <location>
        <begin position="1"/>
        <end position="167"/>
    </location>
</feature>
<dbReference type="InterPro" id="IPR016181">
    <property type="entry name" value="Acyl_CoA_acyltransferase"/>
</dbReference>
<reference evidence="2 3" key="1">
    <citation type="submission" date="2020-07" db="EMBL/GenBank/DDBJ databases">
        <authorList>
            <person name="Criscuolo A."/>
        </authorList>
    </citation>
    <scope>NUCLEOTIDE SEQUENCE [LARGE SCALE GENOMIC DNA]</scope>
    <source>
        <strain evidence="2">CIP107946</strain>
    </source>
</reference>
<evidence type="ECO:0000313" key="2">
    <source>
        <dbReference type="EMBL" id="CAD2070523.1"/>
    </source>
</evidence>
<dbReference type="EMBL" id="CAJEWB010000002">
    <property type="protein sequence ID" value="CAD2070523.1"/>
    <property type="molecule type" value="Genomic_DNA"/>
</dbReference>
<dbReference type="PROSITE" id="PS51186">
    <property type="entry name" value="GNAT"/>
    <property type="match status" value="1"/>
</dbReference>